<name>A0ACC6Q987_9ACTN</name>
<sequence length="107" mass="10707">MNSTDLQVAGKATDLGNAWLNTLGTWGDKALQVALVAIVVITVVRKVSLKAGIGALIGLVIALGIYNSRGSLANIFEDEVNNPATGAGVVSVVVTPGPNGPDVGGAL</sequence>
<gene>
    <name evidence="1" type="ORF">WKI67_43685</name>
</gene>
<protein>
    <submittedName>
        <fullName evidence="1">Uncharacterized protein</fullName>
    </submittedName>
</protein>
<organism evidence="1 2">
    <name type="scientific">Streptomyces achmelvichensis</name>
    <dbReference type="NCBI Taxonomy" id="3134111"/>
    <lineage>
        <taxon>Bacteria</taxon>
        <taxon>Bacillati</taxon>
        <taxon>Actinomycetota</taxon>
        <taxon>Actinomycetes</taxon>
        <taxon>Kitasatosporales</taxon>
        <taxon>Streptomycetaceae</taxon>
        <taxon>Streptomyces</taxon>
    </lineage>
</organism>
<accession>A0ACC6Q987</accession>
<proteinExistence type="predicted"/>
<reference evidence="1" key="1">
    <citation type="submission" date="2024-03" db="EMBL/GenBank/DDBJ databases">
        <title>Novel Streptomyces species of biotechnological and ecological value are a feature of Machair soil.</title>
        <authorList>
            <person name="Prole J.R."/>
            <person name="Goodfellow M."/>
            <person name="Allenby N."/>
            <person name="Ward A.C."/>
        </authorList>
    </citation>
    <scope>NUCLEOTIDE SEQUENCE</scope>
    <source>
        <strain evidence="1">MS2.AVA.5</strain>
    </source>
</reference>
<comment type="caution">
    <text evidence="1">The sequence shown here is derived from an EMBL/GenBank/DDBJ whole genome shotgun (WGS) entry which is preliminary data.</text>
</comment>
<dbReference type="Proteomes" id="UP001377168">
    <property type="component" value="Unassembled WGS sequence"/>
</dbReference>
<keyword evidence="2" id="KW-1185">Reference proteome</keyword>
<evidence type="ECO:0000313" key="2">
    <source>
        <dbReference type="Proteomes" id="UP001377168"/>
    </source>
</evidence>
<evidence type="ECO:0000313" key="1">
    <source>
        <dbReference type="EMBL" id="MEJ8640189.1"/>
    </source>
</evidence>
<dbReference type="EMBL" id="JBBKAJ010000039">
    <property type="protein sequence ID" value="MEJ8640189.1"/>
    <property type="molecule type" value="Genomic_DNA"/>
</dbReference>